<evidence type="ECO:0000313" key="1">
    <source>
        <dbReference type="EMBL" id="KAA8825107.1"/>
    </source>
</evidence>
<proteinExistence type="predicted"/>
<dbReference type="Proteomes" id="UP000410049">
    <property type="component" value="Unassembled WGS sequence"/>
</dbReference>
<gene>
    <name evidence="1" type="ORF">EMO91_12830</name>
</gene>
<name>A0A5M9ZFP6_9BIFI</name>
<reference evidence="1 2" key="1">
    <citation type="journal article" date="2019" name="Syst. Appl. Microbiol.">
        <title>Characterization of Bifidobacterium species in feaces of the Egyptian fruit bat: Description of B. vespertilionis sp. nov. and B. rousetti sp. nov.</title>
        <authorList>
            <person name="Modesto M."/>
            <person name="Satti M."/>
            <person name="Watanabe K."/>
            <person name="Puglisi E."/>
            <person name="Morelli L."/>
            <person name="Huang C.-H."/>
            <person name="Liou J.-S."/>
            <person name="Miyashita M."/>
            <person name="Tamura T."/>
            <person name="Saito S."/>
            <person name="Mori K."/>
            <person name="Huang L."/>
            <person name="Sciavilla P."/>
            <person name="Sandri C."/>
            <person name="Spiezio C."/>
            <person name="Vitali F."/>
            <person name="Cavalieri D."/>
            <person name="Perpetuini G."/>
            <person name="Tofalo R."/>
            <person name="Bonetti A."/>
            <person name="Arita M."/>
            <person name="Mattarelli P."/>
        </authorList>
    </citation>
    <scope>NUCLEOTIDE SEQUENCE [LARGE SCALE GENOMIC DNA]</scope>
    <source>
        <strain evidence="1 2">RST17</strain>
    </source>
</reference>
<protein>
    <submittedName>
        <fullName evidence="1">Uncharacterized protein</fullName>
    </submittedName>
</protein>
<comment type="caution">
    <text evidence="1">The sequence shown here is derived from an EMBL/GenBank/DDBJ whole genome shotgun (WGS) entry which is preliminary data.</text>
</comment>
<accession>A0A5M9ZFP6</accession>
<sequence>MTEPDIIDEYRTLAGREGVDRARTTLILPLLNAWYDALDGARLPARTARAIAAFAALDGGLRDALAIAAAYPADRRNAITTFITHAGDARARSAMAALAAGLHLNPFAIPYPTRVKRARTLLARVGGPAAAAADAWLAWAAAMPDAADAAHAALDADPGSPLAAAVLADAERGVGPAWAADAA</sequence>
<dbReference type="EMBL" id="RZUH01000020">
    <property type="protein sequence ID" value="KAA8825107.1"/>
    <property type="molecule type" value="Genomic_DNA"/>
</dbReference>
<organism evidence="1 2">
    <name type="scientific">Bifidobacterium myosotis</name>
    <dbReference type="NCBI Taxonomy" id="1630166"/>
    <lineage>
        <taxon>Bacteria</taxon>
        <taxon>Bacillati</taxon>
        <taxon>Actinomycetota</taxon>
        <taxon>Actinomycetes</taxon>
        <taxon>Bifidobacteriales</taxon>
        <taxon>Bifidobacteriaceae</taxon>
        <taxon>Bifidobacterium</taxon>
    </lineage>
</organism>
<evidence type="ECO:0000313" key="2">
    <source>
        <dbReference type="Proteomes" id="UP000410049"/>
    </source>
</evidence>
<dbReference type="RefSeq" id="WP_150380272.1">
    <property type="nucleotide sequence ID" value="NZ_RZUH01000020.1"/>
</dbReference>
<dbReference type="AlphaFoldDB" id="A0A5M9ZFP6"/>